<dbReference type="InterPro" id="IPR027417">
    <property type="entry name" value="P-loop_NTPase"/>
</dbReference>
<organism evidence="4 5">
    <name type="scientific">Zootermopsis nevadensis</name>
    <name type="common">Dampwood termite</name>
    <dbReference type="NCBI Taxonomy" id="136037"/>
    <lineage>
        <taxon>Eukaryota</taxon>
        <taxon>Metazoa</taxon>
        <taxon>Ecdysozoa</taxon>
        <taxon>Arthropoda</taxon>
        <taxon>Hexapoda</taxon>
        <taxon>Insecta</taxon>
        <taxon>Pterygota</taxon>
        <taxon>Neoptera</taxon>
        <taxon>Polyneoptera</taxon>
        <taxon>Dictyoptera</taxon>
        <taxon>Blattodea</taxon>
        <taxon>Blattoidea</taxon>
        <taxon>Termitoidae</taxon>
        <taxon>Termopsidae</taxon>
        <taxon>Zootermopsis</taxon>
    </lineage>
</organism>
<feature type="domain" description="Sulfotransferase" evidence="3">
    <location>
        <begin position="63"/>
        <end position="332"/>
    </location>
</feature>
<dbReference type="Pfam" id="PF00685">
    <property type="entry name" value="Sulfotransfer_1"/>
    <property type="match status" value="1"/>
</dbReference>
<dbReference type="Gene3D" id="3.40.50.300">
    <property type="entry name" value="P-loop containing nucleotide triphosphate hydrolases"/>
    <property type="match status" value="1"/>
</dbReference>
<gene>
    <name evidence="4" type="ORF">L798_10367</name>
</gene>
<proteinExistence type="inferred from homology"/>
<dbReference type="EMBL" id="KK852806">
    <property type="protein sequence ID" value="KDR16097.1"/>
    <property type="molecule type" value="Genomic_DNA"/>
</dbReference>
<reference evidence="4 5" key="1">
    <citation type="journal article" date="2014" name="Nat. Commun.">
        <title>Molecular traces of alternative social organization in a termite genome.</title>
        <authorList>
            <person name="Terrapon N."/>
            <person name="Li C."/>
            <person name="Robertson H.M."/>
            <person name="Ji L."/>
            <person name="Meng X."/>
            <person name="Booth W."/>
            <person name="Chen Z."/>
            <person name="Childers C.P."/>
            <person name="Glastad K.M."/>
            <person name="Gokhale K."/>
            <person name="Gowin J."/>
            <person name="Gronenberg W."/>
            <person name="Hermansen R.A."/>
            <person name="Hu H."/>
            <person name="Hunt B.G."/>
            <person name="Huylmans A.K."/>
            <person name="Khalil S.M."/>
            <person name="Mitchell R.D."/>
            <person name="Munoz-Torres M.C."/>
            <person name="Mustard J.A."/>
            <person name="Pan H."/>
            <person name="Reese J.T."/>
            <person name="Scharf M.E."/>
            <person name="Sun F."/>
            <person name="Vogel H."/>
            <person name="Xiao J."/>
            <person name="Yang W."/>
            <person name="Yang Z."/>
            <person name="Yang Z."/>
            <person name="Zhou J."/>
            <person name="Zhu J."/>
            <person name="Brent C.S."/>
            <person name="Elsik C.G."/>
            <person name="Goodisman M.A."/>
            <person name="Liberles D.A."/>
            <person name="Roe R.M."/>
            <person name="Vargo E.L."/>
            <person name="Vilcinskas A."/>
            <person name="Wang J."/>
            <person name="Bornberg-Bauer E."/>
            <person name="Korb J."/>
            <person name="Zhang G."/>
            <person name="Liebig J."/>
        </authorList>
    </citation>
    <scope>NUCLEOTIDE SEQUENCE [LARGE SCALE GENOMIC DNA]</scope>
    <source>
        <tissue evidence="4">Whole organism</tissue>
    </source>
</reference>
<dbReference type="PANTHER" id="PTHR11783">
    <property type="entry name" value="SULFOTRANSFERASE SULT"/>
    <property type="match status" value="1"/>
</dbReference>
<evidence type="ECO:0000259" key="3">
    <source>
        <dbReference type="Pfam" id="PF00685"/>
    </source>
</evidence>
<dbReference type="InParanoid" id="A0A067RBR8"/>
<accession>A0A067RBR8</accession>
<evidence type="ECO:0000256" key="2">
    <source>
        <dbReference type="ARBA" id="ARBA00022679"/>
    </source>
</evidence>
<evidence type="ECO:0000256" key="1">
    <source>
        <dbReference type="ARBA" id="ARBA00005771"/>
    </source>
</evidence>
<dbReference type="eggNOG" id="KOG1584">
    <property type="taxonomic scope" value="Eukaryota"/>
</dbReference>
<keyword evidence="2 4" id="KW-0808">Transferase</keyword>
<evidence type="ECO:0000313" key="4">
    <source>
        <dbReference type="EMBL" id="KDR16097.1"/>
    </source>
</evidence>
<dbReference type="SUPFAM" id="SSF52540">
    <property type="entry name" value="P-loop containing nucleoside triphosphate hydrolases"/>
    <property type="match status" value="1"/>
</dbReference>
<name>A0A067RBR8_ZOONE</name>
<dbReference type="InterPro" id="IPR000863">
    <property type="entry name" value="Sulfotransferase_dom"/>
</dbReference>
<dbReference type="OMA" id="RDFKLNM"/>
<sequence length="336" mass="39094">MRSATMSPQYVHADTDSEQDRLLNEFFKPSFRRGYVRVGPNKVLMPVYYLKFADRIENMEVRDSDVWVVSHPKTGTTWTQEMAWVIGTDLDFEGAKVPLPERFPFLDHTPLFDYSDIIPKLPELELPLFITDSLTYIDEMESPRFIKTHLPWELLPKQIRHGIKKPKIIYVARNAKDTCVSYYHHCKILEGYSGSFDDYCKLFLGGSLCFAPFWPHVLNFWKRRDEPNILFLKFEDLKKDLPPVIKKTAEFLGKELNAEQVDLLADHLSFTSMKNNPSVNYEAAIEINRRFKLTPADGHFMRSGQVGNYKEAMSPKIIGEFDRWTQENLAGSDFSF</sequence>
<protein>
    <submittedName>
        <fullName evidence="4">Sulfotransferase family cytosolic 1B member 1</fullName>
    </submittedName>
</protein>
<evidence type="ECO:0000313" key="5">
    <source>
        <dbReference type="Proteomes" id="UP000027135"/>
    </source>
</evidence>
<dbReference type="AlphaFoldDB" id="A0A067RBR8"/>
<dbReference type="FunCoup" id="A0A067RBR8">
    <property type="interactions" value="12"/>
</dbReference>
<dbReference type="Proteomes" id="UP000027135">
    <property type="component" value="Unassembled WGS sequence"/>
</dbReference>
<dbReference type="OrthoDB" id="205623at2759"/>
<dbReference type="GO" id="GO:0008146">
    <property type="term" value="F:sulfotransferase activity"/>
    <property type="evidence" value="ECO:0007669"/>
    <property type="project" value="InterPro"/>
</dbReference>
<comment type="similarity">
    <text evidence="1">Belongs to the sulfotransferase 1 family.</text>
</comment>
<keyword evidence="5" id="KW-1185">Reference proteome</keyword>